<evidence type="ECO:0000313" key="2">
    <source>
        <dbReference type="EMBL" id="CAD2154626.1"/>
    </source>
</evidence>
<proteinExistence type="predicted"/>
<gene>
    <name evidence="2" type="ORF">MENT_LOCUS11566</name>
</gene>
<accession>A0A6V7UDM1</accession>
<evidence type="ECO:0000256" key="1">
    <source>
        <dbReference type="SAM" id="Phobius"/>
    </source>
</evidence>
<dbReference type="EMBL" id="CAJEWN010000056">
    <property type="protein sequence ID" value="CAD2154626.1"/>
    <property type="molecule type" value="Genomic_DNA"/>
</dbReference>
<evidence type="ECO:0000313" key="3">
    <source>
        <dbReference type="Proteomes" id="UP000580250"/>
    </source>
</evidence>
<comment type="caution">
    <text evidence="2">The sequence shown here is derived from an EMBL/GenBank/DDBJ whole genome shotgun (WGS) entry which is preliminary data.</text>
</comment>
<feature type="transmembrane region" description="Helical" evidence="1">
    <location>
        <begin position="6"/>
        <end position="27"/>
    </location>
</feature>
<name>A0A6V7UDM1_MELEN</name>
<sequence>MFGDYKLNVILDILTHLHFLVILLTILQVKWKKHFLSLTEFLLLLSQKKLEDVKNQIKELYSFSTKMRTIVDKYIDEIFGNDLSHKLCVYTRLGDFGPPKNPRHHPSKKDFTEESTKYVFNEIKKKIHSDEITLVLLGADKKFLTNLNFDGIKVKIG</sequence>
<dbReference type="Proteomes" id="UP000580250">
    <property type="component" value="Unassembled WGS sequence"/>
</dbReference>
<keyword evidence="1" id="KW-0472">Membrane</keyword>
<dbReference type="AlphaFoldDB" id="A0A6V7UDM1"/>
<keyword evidence="1" id="KW-0812">Transmembrane</keyword>
<keyword evidence="1" id="KW-1133">Transmembrane helix</keyword>
<protein>
    <submittedName>
        <fullName evidence="2">Uncharacterized protein</fullName>
    </submittedName>
</protein>
<reference evidence="2 3" key="1">
    <citation type="submission" date="2020-08" db="EMBL/GenBank/DDBJ databases">
        <authorList>
            <person name="Koutsovoulos G."/>
            <person name="Danchin GJ E."/>
        </authorList>
    </citation>
    <scope>NUCLEOTIDE SEQUENCE [LARGE SCALE GENOMIC DNA]</scope>
</reference>
<organism evidence="2 3">
    <name type="scientific">Meloidogyne enterolobii</name>
    <name type="common">Root-knot nematode worm</name>
    <name type="synonym">Meloidogyne mayaguensis</name>
    <dbReference type="NCBI Taxonomy" id="390850"/>
    <lineage>
        <taxon>Eukaryota</taxon>
        <taxon>Metazoa</taxon>
        <taxon>Ecdysozoa</taxon>
        <taxon>Nematoda</taxon>
        <taxon>Chromadorea</taxon>
        <taxon>Rhabditida</taxon>
        <taxon>Tylenchina</taxon>
        <taxon>Tylenchomorpha</taxon>
        <taxon>Tylenchoidea</taxon>
        <taxon>Meloidogynidae</taxon>
        <taxon>Meloidogyninae</taxon>
        <taxon>Meloidogyne</taxon>
    </lineage>
</organism>